<dbReference type="Proteomes" id="UP000244722">
    <property type="component" value="Unassembled WGS sequence"/>
</dbReference>
<evidence type="ECO:0000313" key="2">
    <source>
        <dbReference type="EMBL" id="PUU82347.1"/>
    </source>
</evidence>
<feature type="region of interest" description="Disordered" evidence="1">
    <location>
        <begin position="274"/>
        <end position="338"/>
    </location>
</feature>
<feature type="region of interest" description="Disordered" evidence="1">
    <location>
        <begin position="32"/>
        <end position="86"/>
    </location>
</feature>
<dbReference type="GO" id="GO:0005096">
    <property type="term" value="F:GTPase activator activity"/>
    <property type="evidence" value="ECO:0007669"/>
    <property type="project" value="InterPro"/>
</dbReference>
<feature type="compositionally biased region" description="Polar residues" evidence="1">
    <location>
        <begin position="386"/>
        <end position="399"/>
    </location>
</feature>
<dbReference type="GO" id="GO:1902412">
    <property type="term" value="P:regulation of mitotic cytokinesis"/>
    <property type="evidence" value="ECO:0007669"/>
    <property type="project" value="InterPro"/>
</dbReference>
<accession>A0A2T7A3L9</accession>
<feature type="region of interest" description="Disordered" evidence="1">
    <location>
        <begin position="386"/>
        <end position="410"/>
    </location>
</feature>
<name>A0A2T7A3L9_TUBBO</name>
<feature type="region of interest" description="Disordered" evidence="1">
    <location>
        <begin position="151"/>
        <end position="199"/>
    </location>
</feature>
<feature type="compositionally biased region" description="Low complexity" evidence="1">
    <location>
        <begin position="606"/>
        <end position="618"/>
    </location>
</feature>
<dbReference type="InterPro" id="IPR045342">
    <property type="entry name" value="Etd1"/>
</dbReference>
<gene>
    <name evidence="2" type="ORF">B9Z19DRAFT_968230</name>
</gene>
<feature type="compositionally biased region" description="Acidic residues" evidence="1">
    <location>
        <begin position="175"/>
        <end position="188"/>
    </location>
</feature>
<organism evidence="2 3">
    <name type="scientific">Tuber borchii</name>
    <name type="common">White truffle</name>
    <dbReference type="NCBI Taxonomy" id="42251"/>
    <lineage>
        <taxon>Eukaryota</taxon>
        <taxon>Fungi</taxon>
        <taxon>Dikarya</taxon>
        <taxon>Ascomycota</taxon>
        <taxon>Pezizomycotina</taxon>
        <taxon>Pezizomycetes</taxon>
        <taxon>Pezizales</taxon>
        <taxon>Tuberaceae</taxon>
        <taxon>Tuber</taxon>
    </lineage>
</organism>
<reference evidence="2 3" key="1">
    <citation type="submission" date="2017-04" db="EMBL/GenBank/DDBJ databases">
        <title>Draft genome sequence of Tuber borchii Vittad., a whitish edible truffle.</title>
        <authorList>
            <consortium name="DOE Joint Genome Institute"/>
            <person name="Murat C."/>
            <person name="Kuo A."/>
            <person name="Barry K.W."/>
            <person name="Clum A."/>
            <person name="Dockter R.B."/>
            <person name="Fauchery L."/>
            <person name="Iotti M."/>
            <person name="Kohler A."/>
            <person name="Labutti K."/>
            <person name="Lindquist E.A."/>
            <person name="Lipzen A."/>
            <person name="Ohm R.A."/>
            <person name="Wang M."/>
            <person name="Grigoriev I.V."/>
            <person name="Zambonelli A."/>
            <person name="Martin F.M."/>
        </authorList>
    </citation>
    <scope>NUCLEOTIDE SEQUENCE [LARGE SCALE GENOMIC DNA]</scope>
    <source>
        <strain evidence="2 3">Tbo3840</strain>
    </source>
</reference>
<proteinExistence type="predicted"/>
<dbReference type="AlphaFoldDB" id="A0A2T7A3L9"/>
<protein>
    <submittedName>
        <fullName evidence="2">Uncharacterized protein</fullName>
    </submittedName>
</protein>
<dbReference type="EMBL" id="NESQ01000029">
    <property type="protein sequence ID" value="PUU82347.1"/>
    <property type="molecule type" value="Genomic_DNA"/>
</dbReference>
<comment type="caution">
    <text evidence="2">The sequence shown here is derived from an EMBL/GenBank/DDBJ whole genome shotgun (WGS) entry which is preliminary data.</text>
</comment>
<keyword evidence="3" id="KW-1185">Reference proteome</keyword>
<feature type="region of interest" description="Disordered" evidence="1">
    <location>
        <begin position="535"/>
        <end position="623"/>
    </location>
</feature>
<evidence type="ECO:0000256" key="1">
    <source>
        <dbReference type="SAM" id="MobiDB-lite"/>
    </source>
</evidence>
<sequence length="757" mass="82440">MLAPSIETSDYDTASIFSGAASLFFDSRPGTRIGDFSHSRRRPSTSANMTAPKRQVRRSLSVSNILPRNGPQKHGRGGKGLSAEEEGSDGLVGLYSADLDVSRRFSEPLVDSPYLLLPRPASLSMSGEERDPLPPIQSLSALELDMEALPATNTNNNNDLDDCRLETLSPVDPNYEADTDDDGEEVESEPFSRGGGHHQHRLSVISASERASTLVGSEDLGHFEGDDFQSETVFDSVRTRVSELTPVRLDAIFRLPPPEPSEYHLPMGSTKSYMSSDFTPTKANDVLPSSSTPTILTPHFQRSNMSDDDDDGSSSDWDIPSKSTDDAGELRVPTSSGLRPLSGIHLSSRLGLNLNNASNTSFGTALEGLSVDSSSIRETSSILEWSESIPSNGTPPSLSRRSKTIHPKESLLSGNRVGRRVPGFHIRSQSVPVVSDVRAVPSPSENWDDDFLDDDGEEGFEFARREMVIPREIEERQASVIGHLGCVREFALLVEDLKRLRDIGNACGLRNGAKKHLLEEADGIIALATLDDEDTLPSVQPERGHNRSSWHTPSRHSEMTLDDDFKSTPRNRRRSSILLPDDDVFGGGKLPTTPSSFPHLRHGFRSPSASSSPSPLSKKSIDKNDPVEVAKGIMERMQLQHWQGSDHPIGSGKSKGAWNGGKVQFDTDMLRELVIHVGGLKRDLAELVDCLDSPSLKKHPHYITSDVVESPTALETGEYGLDISPGVGSFDQESCGSGLEKVRSNNGVDFRPIVGVV</sequence>
<feature type="compositionally biased region" description="Basic and acidic residues" evidence="1">
    <location>
        <begin position="555"/>
        <end position="567"/>
    </location>
</feature>
<dbReference type="Pfam" id="PF20162">
    <property type="entry name" value="Etd1"/>
    <property type="match status" value="1"/>
</dbReference>
<evidence type="ECO:0000313" key="3">
    <source>
        <dbReference type="Proteomes" id="UP000244722"/>
    </source>
</evidence>
<dbReference type="OrthoDB" id="5346713at2759"/>
<feature type="compositionally biased region" description="Polar residues" evidence="1">
    <location>
        <begin position="274"/>
        <end position="304"/>
    </location>
</feature>